<dbReference type="Gene3D" id="3.40.50.720">
    <property type="entry name" value="NAD(P)-binding Rossmann-like Domain"/>
    <property type="match status" value="1"/>
</dbReference>
<reference evidence="2" key="1">
    <citation type="submission" date="2020-08" db="EMBL/GenBank/DDBJ databases">
        <title>Genome public.</title>
        <authorList>
            <person name="Liu C."/>
            <person name="Sun Q."/>
        </authorList>
    </citation>
    <scope>NUCLEOTIDE SEQUENCE</scope>
    <source>
        <strain evidence="2">BX1005</strain>
    </source>
</reference>
<dbReference type="InterPro" id="IPR003421">
    <property type="entry name" value="Opine_DH"/>
</dbReference>
<protein>
    <submittedName>
        <fullName evidence="2">NAD/NADP octopine/nopaline dehydrogenase family protein</fullName>
    </submittedName>
</protein>
<accession>A0A923LNG4</accession>
<dbReference type="InterPro" id="IPR051729">
    <property type="entry name" value="Opine/Lysopine_DH"/>
</dbReference>
<dbReference type="EMBL" id="JACOPH010000001">
    <property type="protein sequence ID" value="MBC5713083.1"/>
    <property type="molecule type" value="Genomic_DNA"/>
</dbReference>
<gene>
    <name evidence="2" type="ORF">H8S17_02460</name>
</gene>
<name>A0A923LNG4_9FIRM</name>
<feature type="domain" description="Opine dehydrogenase" evidence="1">
    <location>
        <begin position="215"/>
        <end position="372"/>
    </location>
</feature>
<dbReference type="Pfam" id="PF02317">
    <property type="entry name" value="Octopine_DH"/>
    <property type="match status" value="1"/>
</dbReference>
<proteinExistence type="predicted"/>
<evidence type="ECO:0000313" key="3">
    <source>
        <dbReference type="Proteomes" id="UP000606720"/>
    </source>
</evidence>
<dbReference type="InterPro" id="IPR008927">
    <property type="entry name" value="6-PGluconate_DH-like_C_sf"/>
</dbReference>
<evidence type="ECO:0000259" key="1">
    <source>
        <dbReference type="Pfam" id="PF02317"/>
    </source>
</evidence>
<dbReference type="GO" id="GO:0016491">
    <property type="term" value="F:oxidoreductase activity"/>
    <property type="evidence" value="ECO:0007669"/>
    <property type="project" value="InterPro"/>
</dbReference>
<dbReference type="InterPro" id="IPR036291">
    <property type="entry name" value="NAD(P)-bd_dom_sf"/>
</dbReference>
<dbReference type="PANTHER" id="PTHR38015">
    <property type="entry name" value="BLR6086 PROTEIN"/>
    <property type="match status" value="1"/>
</dbReference>
<dbReference type="AlphaFoldDB" id="A0A923LNG4"/>
<dbReference type="SUPFAM" id="SSF48179">
    <property type="entry name" value="6-phosphogluconate dehydrogenase C-terminal domain-like"/>
    <property type="match status" value="1"/>
</dbReference>
<dbReference type="PANTHER" id="PTHR38015:SF1">
    <property type="entry name" value="OPINE DEHYDROGENASE DOMAIN-CONTAINING PROTEIN"/>
    <property type="match status" value="1"/>
</dbReference>
<dbReference type="Proteomes" id="UP000606720">
    <property type="component" value="Unassembled WGS sequence"/>
</dbReference>
<dbReference type="SUPFAM" id="SSF51735">
    <property type="entry name" value="NAD(P)-binding Rossmann-fold domains"/>
    <property type="match status" value="1"/>
</dbReference>
<dbReference type="Gene3D" id="1.10.1040.10">
    <property type="entry name" value="N-(1-d-carboxylethyl)-l-norvaline Dehydrogenase, domain 2"/>
    <property type="match status" value="1"/>
</dbReference>
<comment type="caution">
    <text evidence="2">The sequence shown here is derived from an EMBL/GenBank/DDBJ whole genome shotgun (WGS) entry which is preliminary data.</text>
</comment>
<organism evidence="2 3">
    <name type="scientific">Roseburia zhanii</name>
    <dbReference type="NCBI Taxonomy" id="2763064"/>
    <lineage>
        <taxon>Bacteria</taxon>
        <taxon>Bacillati</taxon>
        <taxon>Bacillota</taxon>
        <taxon>Clostridia</taxon>
        <taxon>Lachnospirales</taxon>
        <taxon>Lachnospiraceae</taxon>
        <taxon>Roseburia</taxon>
    </lineage>
</organism>
<sequence>MFEDEVLKNSPVAVLGAGAVGKTCAADCVLGGNKDVRLFELPEFYEQNLKNVEKTGITLGGIQKNKYGFKRSGKAFFNLLTSDIKEAVKDAKLIIVAIPSVAHDIFFEKLVPVLEDGMVIHIIPDNYGSLKLRKKMRELNCTKRVIIGGWSSAPYGTRVEKEGGVQTSDMWLVYRALTLRGASLPSDDQEIFLNSSKYLGCFDSITQGDGAVGGNTVMDTGFSNVNPVLHCPGTILGVGVMENWGRIYGGNDKYTYSIYSHAYCESIAEVQYAFFLEEVKLAEAMGVGIAKYPKKNFLSRTSILGPEYMGDDCIVPFDEQWETGYRTGPFSIQDRYVTEDVPVGCHIYHELGKKYGVETPVIDSMITLGSVMTGKDFYKNGLTLDDLGIGHLDKDQLLNYLNHGNYVEA</sequence>
<dbReference type="RefSeq" id="WP_186866077.1">
    <property type="nucleotide sequence ID" value="NZ_JACOPH010000001.1"/>
</dbReference>
<evidence type="ECO:0000313" key="2">
    <source>
        <dbReference type="EMBL" id="MBC5713083.1"/>
    </source>
</evidence>
<dbReference type="InterPro" id="IPR013328">
    <property type="entry name" value="6PGD_dom2"/>
</dbReference>
<keyword evidence="3" id="KW-1185">Reference proteome</keyword>